<dbReference type="GO" id="GO:0080008">
    <property type="term" value="C:Cul4-RING E3 ubiquitin ligase complex"/>
    <property type="evidence" value="ECO:0007669"/>
    <property type="project" value="TreeGrafter"/>
</dbReference>
<evidence type="ECO:0000256" key="4">
    <source>
        <dbReference type="ARBA" id="ARBA00022786"/>
    </source>
</evidence>
<feature type="compositionally biased region" description="Low complexity" evidence="6">
    <location>
        <begin position="902"/>
        <end position="929"/>
    </location>
</feature>
<feature type="compositionally biased region" description="Low complexity" evidence="6">
    <location>
        <begin position="1475"/>
        <end position="1490"/>
    </location>
</feature>
<feature type="region of interest" description="Disordered" evidence="6">
    <location>
        <begin position="236"/>
        <end position="281"/>
    </location>
</feature>
<dbReference type="SMART" id="SM00667">
    <property type="entry name" value="LisH"/>
    <property type="match status" value="1"/>
</dbReference>
<feature type="region of interest" description="Disordered" evidence="6">
    <location>
        <begin position="700"/>
        <end position="720"/>
    </location>
</feature>
<dbReference type="GO" id="GO:0016567">
    <property type="term" value="P:protein ubiquitination"/>
    <property type="evidence" value="ECO:0007669"/>
    <property type="project" value="InterPro"/>
</dbReference>
<evidence type="ECO:0000256" key="2">
    <source>
        <dbReference type="ARBA" id="ARBA00004906"/>
    </source>
</evidence>
<protein>
    <recommendedName>
        <fullName evidence="9">LisH domain-containing protein</fullName>
    </recommendedName>
</protein>
<evidence type="ECO:0000256" key="6">
    <source>
        <dbReference type="SAM" id="MobiDB-lite"/>
    </source>
</evidence>
<feature type="compositionally biased region" description="Low complexity" evidence="6">
    <location>
        <begin position="240"/>
        <end position="249"/>
    </location>
</feature>
<evidence type="ECO:0008006" key="9">
    <source>
        <dbReference type="Google" id="ProtNLM"/>
    </source>
</evidence>
<keyword evidence="8" id="KW-1185">Reference proteome</keyword>
<feature type="region of interest" description="Disordered" evidence="6">
    <location>
        <begin position="1379"/>
        <end position="1555"/>
    </location>
</feature>
<dbReference type="Gene3D" id="2.130.10.10">
    <property type="entry name" value="YVTN repeat-like/Quinoprotein amine dehydrogenase"/>
    <property type="match status" value="1"/>
</dbReference>
<dbReference type="EMBL" id="CANHGI010000004">
    <property type="protein sequence ID" value="CAI5448485.1"/>
    <property type="molecule type" value="Genomic_DNA"/>
</dbReference>
<evidence type="ECO:0000256" key="1">
    <source>
        <dbReference type="ARBA" id="ARBA00004123"/>
    </source>
</evidence>
<name>A0A9P1INE3_9PELO</name>
<dbReference type="InterPro" id="IPR033270">
    <property type="entry name" value="VPRBP/DCAF1"/>
</dbReference>
<dbReference type="SUPFAM" id="SSF50978">
    <property type="entry name" value="WD40 repeat-like"/>
    <property type="match status" value="1"/>
</dbReference>
<dbReference type="PANTHER" id="PTHR13129:SF4">
    <property type="entry name" value="DDB1- AND CUL4-ASSOCIATED FACTOR 1"/>
    <property type="match status" value="1"/>
</dbReference>
<evidence type="ECO:0000313" key="8">
    <source>
        <dbReference type="Proteomes" id="UP001152747"/>
    </source>
</evidence>
<dbReference type="InterPro" id="IPR006594">
    <property type="entry name" value="LisH"/>
</dbReference>
<dbReference type="GO" id="GO:0005634">
    <property type="term" value="C:nucleus"/>
    <property type="evidence" value="ECO:0007669"/>
    <property type="project" value="UniProtKB-SubCell"/>
</dbReference>
<accession>A0A9P1INE3</accession>
<dbReference type="Proteomes" id="UP001152747">
    <property type="component" value="Unassembled WGS sequence"/>
</dbReference>
<keyword evidence="5" id="KW-0539">Nucleus</keyword>
<sequence length="1555" mass="175890">MSMSDYDQHFDPDDFPYQLRSTSTYTPITEQDSKLKHELLSKLSETLAAWNALHENIHFDPLPMIIQIAELIEKGTEEFLKRDPDPLDDRHPHRTHPESAFGNLLKILFRNDDFMNKLVISYILGRDNIELSIQSCRVLLGCVPGLDSNVVFSEPDDFVPRLYVWAKDSSNETLQAYSMGLLAAVLEVPDNVTKYRSDNIVLVPIALRRLKELKEKMEEERSSKSYPYTSFAHLVDEESSNSNEASTSTEEVKKKPRSVIKTSDEPPKKRRKTSSKNGLSQTRIPSLSNLCSLENSNSKWDICQPYLIGTHKVYPLSLEMYQRLILQYLGPTGEYQDLLSMTYEGNALDLILYYIDLDKSLDVRLTFDTLKYLTCLLVHRKFALEFVGCGGVQLLLKTKRESLATVGVITALYYIAYNNDVMEAVCQLGDKIMDELVDFCLWCLEHCHENGRSSAAMFFTHALYYKAILERFDRMDGPRKLYNYLATLSMLQDVASKHSFDLSEEQVYTSTQCIRNATNTFRTYVAAHLYCKLESIRKTVGTKLGGLQFPHALLTDIPADKSMKQLEEYTWECQKVLCDVIRLSNASWRPIEELRKLGVIKTMLAIHILSPDWNMTNRSEMTGAAIEVISVCCCLPKVQLELVETHTHVHTTADGLSVLLQTGRGIQPEETAAVRICALKVMILCLNVDKEIYKKLDHARHRSTDDKKDNSSKKSTRNSCSPARIHLETMWSASRKQDAILMLIDVLHTRTPTTDADLIRTHACTALAGLARCEEVRQLLSKMPLVANNELQALMREPVAEDKKAEHQMFCREVTALLEIVSGKTMHDQVKDLTQEKLHKQWIVENTKINFNEKELLQLMIQYLNQSGYQESAQMLKREADLPDFPGTRANNNGIPATPIKSSETLLEPSTSTSTSAKKSSKPPVFSSPIARSSSMENDDVFATPTSVVRSRTSANKAVLSFPKKYLQSPMKPQKSYPFSGNETKPYRSLDGIISEYLRTQHSRCKNPVTTCPPFSLYYPHRCPDLNTSGMVSTNIARRQMDKDILNPNKRIVSNWLDERFIFSRFRPIKTINEHDETYTTCSFSIDDEHVILGLFSGDVHWINIESGADESVTNCHNSSITHIEPSEDGTMLLTSSAFVRPLSALWRLGHAMELLHIFNEDSTVKFSNSSLDRIIGTFSTKATLYDTESKHALNSFKCGDFDEPRHTKNIASLSPCDRLVFNDGVLWDVRTSGQPLHVFDILKEKTFNGCFHPHGNQVIINTEVFDIRNYRLLHHVPALDQCKIVFNSTGNMMIASMCQDPDAEQNLDTIGSTSFRTFDTSDYSVITTHDMKKPILGLSTSHSDTMVSVVEQHKQLASEYIVGSASQCKIFSIGRHRVAGDDDGEEEEEENEEDEENNRSDSDDSVGVHSDEDDDGSDDEDRSNSDESGEDDMDDYIDMDDDRNSLSVFEALGRLGDLEESDDDYDAESRSRSRSFSTSLSSDSSDSSSGWETASGEGNDEEEQEEGGVQFGNMDRSNSEEPDDSYEPDPQNDIDSRSSTALNPHLRRRNQNSQ</sequence>
<comment type="pathway">
    <text evidence="2">Protein modification; protein ubiquitination.</text>
</comment>
<feature type="compositionally biased region" description="Acidic residues" evidence="6">
    <location>
        <begin position="1521"/>
        <end position="1533"/>
    </location>
</feature>
<comment type="caution">
    <text evidence="7">The sequence shown here is derived from an EMBL/GenBank/DDBJ whole genome shotgun (WGS) entry which is preliminary data.</text>
</comment>
<dbReference type="SUPFAM" id="SSF48371">
    <property type="entry name" value="ARM repeat"/>
    <property type="match status" value="1"/>
</dbReference>
<evidence type="ECO:0000313" key="7">
    <source>
        <dbReference type="EMBL" id="CAI5448485.1"/>
    </source>
</evidence>
<gene>
    <name evidence="7" type="ORF">CAMP_LOCUS11122</name>
</gene>
<feature type="compositionally biased region" description="Basic and acidic residues" evidence="6">
    <location>
        <begin position="700"/>
        <end position="712"/>
    </location>
</feature>
<dbReference type="InterPro" id="IPR036322">
    <property type="entry name" value="WD40_repeat_dom_sf"/>
</dbReference>
<dbReference type="PROSITE" id="PS50896">
    <property type="entry name" value="LISH"/>
    <property type="match status" value="1"/>
</dbReference>
<dbReference type="InterPro" id="IPR015943">
    <property type="entry name" value="WD40/YVTN_repeat-like_dom_sf"/>
</dbReference>
<dbReference type="PANTHER" id="PTHR13129">
    <property type="entry name" value="VPRBP PROTEIN-RELATED"/>
    <property type="match status" value="1"/>
</dbReference>
<keyword evidence="4" id="KW-0833">Ubl conjugation pathway</keyword>
<feature type="compositionally biased region" description="Acidic residues" evidence="6">
    <location>
        <begin position="1412"/>
        <end position="1442"/>
    </location>
</feature>
<feature type="compositionally biased region" description="Acidic residues" evidence="6">
    <location>
        <begin position="1382"/>
        <end position="1397"/>
    </location>
</feature>
<evidence type="ECO:0000256" key="5">
    <source>
        <dbReference type="ARBA" id="ARBA00023242"/>
    </source>
</evidence>
<feature type="compositionally biased region" description="Basic residues" evidence="6">
    <location>
        <begin position="1546"/>
        <end position="1555"/>
    </location>
</feature>
<evidence type="ECO:0000256" key="3">
    <source>
        <dbReference type="ARBA" id="ARBA00008845"/>
    </source>
</evidence>
<organism evidence="7 8">
    <name type="scientific">Caenorhabditis angaria</name>
    <dbReference type="NCBI Taxonomy" id="860376"/>
    <lineage>
        <taxon>Eukaryota</taxon>
        <taxon>Metazoa</taxon>
        <taxon>Ecdysozoa</taxon>
        <taxon>Nematoda</taxon>
        <taxon>Chromadorea</taxon>
        <taxon>Rhabditida</taxon>
        <taxon>Rhabditina</taxon>
        <taxon>Rhabditomorpha</taxon>
        <taxon>Rhabditoidea</taxon>
        <taxon>Rhabditidae</taxon>
        <taxon>Peloderinae</taxon>
        <taxon>Caenorhabditis</taxon>
    </lineage>
</organism>
<comment type="subcellular location">
    <subcellularLocation>
        <location evidence="1">Nucleus</location>
    </subcellularLocation>
</comment>
<proteinExistence type="inferred from homology"/>
<dbReference type="OrthoDB" id="27563at2759"/>
<reference evidence="7" key="1">
    <citation type="submission" date="2022-11" db="EMBL/GenBank/DDBJ databases">
        <authorList>
            <person name="Kikuchi T."/>
        </authorList>
    </citation>
    <scope>NUCLEOTIDE SEQUENCE</scope>
    <source>
        <strain evidence="7">PS1010</strain>
    </source>
</reference>
<dbReference type="InterPro" id="IPR016024">
    <property type="entry name" value="ARM-type_fold"/>
</dbReference>
<comment type="similarity">
    <text evidence="3">Belongs to the VPRBP/DCAF1 family.</text>
</comment>
<feature type="region of interest" description="Disordered" evidence="6">
    <location>
        <begin position="882"/>
        <end position="938"/>
    </location>
</feature>